<organism evidence="2">
    <name type="scientific">Amblyomma parvum</name>
    <name type="common">South American tick</name>
    <dbReference type="NCBI Taxonomy" id="251391"/>
    <lineage>
        <taxon>Eukaryota</taxon>
        <taxon>Metazoa</taxon>
        <taxon>Ecdysozoa</taxon>
        <taxon>Arthropoda</taxon>
        <taxon>Chelicerata</taxon>
        <taxon>Arachnida</taxon>
        <taxon>Acari</taxon>
        <taxon>Parasitiformes</taxon>
        <taxon>Ixodida</taxon>
        <taxon>Ixodoidea</taxon>
        <taxon>Ixodidae</taxon>
        <taxon>Amblyomminae</taxon>
        <taxon>Amblyomma</taxon>
    </lineage>
</organism>
<protein>
    <submittedName>
        <fullName evidence="2">Putative salivary gland-associated protein</fullName>
    </submittedName>
</protein>
<evidence type="ECO:0000313" key="2">
    <source>
        <dbReference type="EMBL" id="JAC26775.1"/>
    </source>
</evidence>
<evidence type="ECO:0000256" key="1">
    <source>
        <dbReference type="SAM" id="SignalP"/>
    </source>
</evidence>
<feature type="chain" id="PRO_5001516004" evidence="1">
    <location>
        <begin position="19"/>
        <end position="206"/>
    </location>
</feature>
<accession>A0A023G1H1</accession>
<feature type="signal peptide" evidence="1">
    <location>
        <begin position="1"/>
        <end position="18"/>
    </location>
</feature>
<proteinExistence type="evidence at transcript level"/>
<keyword evidence="1" id="KW-0732">Signal</keyword>
<reference evidence="2" key="1">
    <citation type="submission" date="2014-03" db="EMBL/GenBank/DDBJ databases">
        <title>The sialotranscriptome of Amblyomma triste, Amblyomma parvum and Amblyomma cajennense ticks, uncovered by 454-based RNA-seq.</title>
        <authorList>
            <person name="Garcia G.R."/>
            <person name="Gardinassi L.G."/>
            <person name="Ribeiro J.M."/>
            <person name="Anatrielo E."/>
            <person name="Ferreira B.R."/>
            <person name="Moreira H.N."/>
            <person name="Mafra C."/>
            <person name="Olegario M.M."/>
            <person name="Szabo P.J."/>
            <person name="Miranda-Santos I.K."/>
            <person name="Maruyama S.R."/>
        </authorList>
    </citation>
    <scope>NUCLEOTIDE SEQUENCE</scope>
    <source>
        <strain evidence="2">Araguapaz</strain>
        <tissue evidence="2">Salivary glands</tissue>
    </source>
</reference>
<name>A0A023G1H1_AMBPA</name>
<dbReference type="AlphaFoldDB" id="A0A023G1H1"/>
<sequence length="206" mass="20375">MKAFLVVCLLSAVSLANARSLNTRAGAAARLRGRVFAGAEGVGPSGGPGVTYSLGAQAAGHIGGAARTGLDGNSFGPWSTFGGNFGQGGSSFYPGGYSGYWPGYWPGYGGNGYGWGSPYDFNGAYVSPWSSAYGSNYNPYGHNYGFSGYPQGFRRNFGGNSGFGVGTGRRGAVSSGPAGLAASGPARVAASASGPASASPAASSSS</sequence>
<dbReference type="EMBL" id="GBBL01000545">
    <property type="protein sequence ID" value="JAC26775.1"/>
    <property type="molecule type" value="mRNA"/>
</dbReference>